<reference evidence="2 3" key="1">
    <citation type="journal article" date="2016" name="Nat. Commun.">
        <title>Thousands of microbial genomes shed light on interconnected biogeochemical processes in an aquifer system.</title>
        <authorList>
            <person name="Anantharaman K."/>
            <person name="Brown C.T."/>
            <person name="Hug L.A."/>
            <person name="Sharon I."/>
            <person name="Castelle C.J."/>
            <person name="Probst A.J."/>
            <person name="Thomas B.C."/>
            <person name="Singh A."/>
            <person name="Wilkins M.J."/>
            <person name="Karaoz U."/>
            <person name="Brodie E.L."/>
            <person name="Williams K.H."/>
            <person name="Hubbard S.S."/>
            <person name="Banfield J.F."/>
        </authorList>
    </citation>
    <scope>NUCLEOTIDE SEQUENCE [LARGE SCALE GENOMIC DNA]</scope>
</reference>
<dbReference type="Pfam" id="PF18895">
    <property type="entry name" value="T4SS_pilin"/>
    <property type="match status" value="1"/>
</dbReference>
<accession>A0A1F5JI68</accession>
<keyword evidence="1" id="KW-0812">Transmembrane</keyword>
<dbReference type="InterPro" id="IPR043993">
    <property type="entry name" value="T4SS_pilin"/>
</dbReference>
<evidence type="ECO:0000313" key="3">
    <source>
        <dbReference type="Proteomes" id="UP000177555"/>
    </source>
</evidence>
<dbReference type="EMBL" id="MFCP01000020">
    <property type="protein sequence ID" value="OGE28325.1"/>
    <property type="molecule type" value="Genomic_DNA"/>
</dbReference>
<protein>
    <submittedName>
        <fullName evidence="2">Uncharacterized protein</fullName>
    </submittedName>
</protein>
<keyword evidence="1" id="KW-1133">Transmembrane helix</keyword>
<dbReference type="AlphaFoldDB" id="A0A1F5JI68"/>
<proteinExistence type="predicted"/>
<dbReference type="Proteomes" id="UP000177555">
    <property type="component" value="Unassembled WGS sequence"/>
</dbReference>
<gene>
    <name evidence="2" type="ORF">A2867_04925</name>
</gene>
<sequence>MIKKSLILLKTSLLLVISLSFLINTPVVSAMQLGAGERCGPNSPSPGIPCIDGYDCLFDQASGYNLCLPSPFSSTFGKIEPPDPLKGFLAKDPTGAGAISQFLSNFVALIFSLAGVVLVLMILWGAFDWMISEGDKEKVAAARSKIIHAVIGIFLFAVAFAIIQLLGQFTGFKFFVGQK</sequence>
<evidence type="ECO:0000313" key="2">
    <source>
        <dbReference type="EMBL" id="OGE28325.1"/>
    </source>
</evidence>
<name>A0A1F5JI68_9BACT</name>
<comment type="caution">
    <text evidence="2">The sequence shown here is derived from an EMBL/GenBank/DDBJ whole genome shotgun (WGS) entry which is preliminary data.</text>
</comment>
<feature type="transmembrane region" description="Helical" evidence="1">
    <location>
        <begin position="146"/>
        <end position="166"/>
    </location>
</feature>
<feature type="transmembrane region" description="Helical" evidence="1">
    <location>
        <begin position="102"/>
        <end position="125"/>
    </location>
</feature>
<organism evidence="2 3">
    <name type="scientific">Candidatus Daviesbacteria bacterium RIFCSPHIGHO2_01_FULL_40_11</name>
    <dbReference type="NCBI Taxonomy" id="1797762"/>
    <lineage>
        <taxon>Bacteria</taxon>
        <taxon>Candidatus Daviesiibacteriota</taxon>
    </lineage>
</organism>
<evidence type="ECO:0000256" key="1">
    <source>
        <dbReference type="SAM" id="Phobius"/>
    </source>
</evidence>
<keyword evidence="1" id="KW-0472">Membrane</keyword>